<protein>
    <submittedName>
        <fullName evidence="2">Uncharacterized protein</fullName>
    </submittedName>
</protein>
<dbReference type="Gramene" id="ORGLA01G0333400.1">
    <property type="protein sequence ID" value="ORGLA01G0333400.1"/>
    <property type="gene ID" value="ORGLA01G0333400"/>
</dbReference>
<name>I1NTZ4_ORYGL</name>
<reference evidence="2 3" key="2">
    <citation type="submission" date="2018-04" db="EMBL/GenBank/DDBJ databases">
        <title>OglaRS2 (Oryza glaberrima Reference Sequence Version 2).</title>
        <authorList>
            <person name="Zhang J."/>
            <person name="Kudrna D."/>
            <person name="Lee S."/>
            <person name="Talag J."/>
            <person name="Rajasekar S."/>
            <person name="Wing R.A."/>
        </authorList>
    </citation>
    <scope>NUCLEOTIDE SEQUENCE [LARGE SCALE GENOMIC DNA]</scope>
    <source>
        <strain evidence="2 3">cv. IRGC 96717</strain>
    </source>
</reference>
<reference evidence="2" key="1">
    <citation type="submission" date="2015-06" db="UniProtKB">
        <authorList>
            <consortium name="EnsemblPlants"/>
        </authorList>
    </citation>
    <scope>IDENTIFICATION</scope>
</reference>
<feature type="region of interest" description="Disordered" evidence="1">
    <location>
        <begin position="240"/>
        <end position="289"/>
    </location>
</feature>
<dbReference type="AlphaFoldDB" id="I1NTZ4"/>
<evidence type="ECO:0000256" key="1">
    <source>
        <dbReference type="SAM" id="MobiDB-lite"/>
    </source>
</evidence>
<feature type="compositionally biased region" description="Basic residues" evidence="1">
    <location>
        <begin position="130"/>
        <end position="162"/>
    </location>
</feature>
<evidence type="ECO:0000313" key="2">
    <source>
        <dbReference type="EnsemblPlants" id="ORGLA01G0333400.1"/>
    </source>
</evidence>
<dbReference type="HOGENOM" id="CLU_965004_0_0_1"/>
<proteinExistence type="predicted"/>
<keyword evidence="3" id="KW-1185">Reference proteome</keyword>
<organism evidence="2 3">
    <name type="scientific">Oryza glaberrima</name>
    <name type="common">African rice</name>
    <dbReference type="NCBI Taxonomy" id="4538"/>
    <lineage>
        <taxon>Eukaryota</taxon>
        <taxon>Viridiplantae</taxon>
        <taxon>Streptophyta</taxon>
        <taxon>Embryophyta</taxon>
        <taxon>Tracheophyta</taxon>
        <taxon>Spermatophyta</taxon>
        <taxon>Magnoliopsida</taxon>
        <taxon>Liliopsida</taxon>
        <taxon>Poales</taxon>
        <taxon>Poaceae</taxon>
        <taxon>BOP clade</taxon>
        <taxon>Oryzoideae</taxon>
        <taxon>Oryzeae</taxon>
        <taxon>Oryzinae</taxon>
        <taxon>Oryza</taxon>
    </lineage>
</organism>
<feature type="region of interest" description="Disordered" evidence="1">
    <location>
        <begin position="130"/>
        <end position="174"/>
    </location>
</feature>
<evidence type="ECO:0000313" key="3">
    <source>
        <dbReference type="Proteomes" id="UP000007306"/>
    </source>
</evidence>
<dbReference type="Proteomes" id="UP000007306">
    <property type="component" value="Chromosome 1"/>
</dbReference>
<dbReference type="EnsemblPlants" id="ORGLA01G0333400.1">
    <property type="protein sequence ID" value="ORGLA01G0333400.1"/>
    <property type="gene ID" value="ORGLA01G0333400"/>
</dbReference>
<accession>I1NTZ4</accession>
<sequence length="289" mass="33314">MRRRRRGCTWTTARRGSSTASATYRNVLAGKVLAIQLGSLGTDQRSGDEADGRGQRGEPVSPLLVGLPLDVSTHMHCLLLPLVLASRSPASPHLSPLADCLGNQQENAQRRCLPTRVWLRRCRLAQHADRVHRRRRRLPRPRRSSRLQRRRRRKCRRSHRRMLPSSRGCRRESRWRDTSGPYAFVGAAGERRRRVRRGRQRGRGAQWWIVQSRGRGWRGHGHSRGPFSSFRRPTFHGGLDLRRRRRSGPRPHAAVTAPMPLPGLRRRWPPSHTRGEKERGENMIYVSPT</sequence>